<keyword evidence="3" id="KW-1185">Reference proteome</keyword>
<feature type="compositionally biased region" description="Low complexity" evidence="1">
    <location>
        <begin position="268"/>
        <end position="284"/>
    </location>
</feature>
<dbReference type="AlphaFoldDB" id="A0A2I0W9D7"/>
<dbReference type="Pfam" id="PF07800">
    <property type="entry name" value="DUF1644"/>
    <property type="match status" value="1"/>
</dbReference>
<dbReference type="EMBL" id="KZ502842">
    <property type="protein sequence ID" value="PKU72261.1"/>
    <property type="molecule type" value="Genomic_DNA"/>
</dbReference>
<sequence>MVAQICLAMGKIRRDEEGTSLRKLSHSSSLDLDNIQININWEDVTCPICLDFPHNGVLLQCSSYDNGCRPFMCDTDHTHSNCLNRFKSASGVPQAAECLIASEASTESTQMIPSTCESRPACPLCRGEVTGWVIIKEARAYLNMKKRCCQEKQCYYMGNFVELQRHALLKHPHSRPSEIDPARQLDWENFQQSSDIIDVLSTIHAEVPHGVVLGDYVIEYGDDEDGDDYDDFGGRGAKWWSSCILYQVFGKLRCSGNRRRSRGRNLTRSRVGSSSNGSNEGSPSSLDAAVYRFRQVEDEVPGMAAAGDHAVASREVIDRHSYSYSGRISR</sequence>
<gene>
    <name evidence="2" type="ORF">MA16_Dca006261</name>
</gene>
<name>A0A2I0W9D7_9ASPA</name>
<feature type="compositionally biased region" description="Basic residues" evidence="1">
    <location>
        <begin position="258"/>
        <end position="267"/>
    </location>
</feature>
<organism evidence="2 3">
    <name type="scientific">Dendrobium catenatum</name>
    <dbReference type="NCBI Taxonomy" id="906689"/>
    <lineage>
        <taxon>Eukaryota</taxon>
        <taxon>Viridiplantae</taxon>
        <taxon>Streptophyta</taxon>
        <taxon>Embryophyta</taxon>
        <taxon>Tracheophyta</taxon>
        <taxon>Spermatophyta</taxon>
        <taxon>Magnoliopsida</taxon>
        <taxon>Liliopsida</taxon>
        <taxon>Asparagales</taxon>
        <taxon>Orchidaceae</taxon>
        <taxon>Epidendroideae</taxon>
        <taxon>Malaxideae</taxon>
        <taxon>Dendrobiinae</taxon>
        <taxon>Dendrobium</taxon>
    </lineage>
</organism>
<protein>
    <submittedName>
        <fullName evidence="2">Uncharacterized protein</fullName>
    </submittedName>
</protein>
<reference evidence="2 3" key="1">
    <citation type="journal article" date="2016" name="Sci. Rep.">
        <title>The Dendrobium catenatum Lindl. genome sequence provides insights into polysaccharide synthase, floral development and adaptive evolution.</title>
        <authorList>
            <person name="Zhang G.Q."/>
            <person name="Xu Q."/>
            <person name="Bian C."/>
            <person name="Tsai W.C."/>
            <person name="Yeh C.M."/>
            <person name="Liu K.W."/>
            <person name="Yoshida K."/>
            <person name="Zhang L.S."/>
            <person name="Chang S.B."/>
            <person name="Chen F."/>
            <person name="Shi Y."/>
            <person name="Su Y.Y."/>
            <person name="Zhang Y.Q."/>
            <person name="Chen L.J."/>
            <person name="Yin Y."/>
            <person name="Lin M."/>
            <person name="Huang H."/>
            <person name="Deng H."/>
            <person name="Wang Z.W."/>
            <person name="Zhu S.L."/>
            <person name="Zhao X."/>
            <person name="Deng C."/>
            <person name="Niu S.C."/>
            <person name="Huang J."/>
            <person name="Wang M."/>
            <person name="Liu G.H."/>
            <person name="Yang H.J."/>
            <person name="Xiao X.J."/>
            <person name="Hsiao Y.Y."/>
            <person name="Wu W.L."/>
            <person name="Chen Y.Y."/>
            <person name="Mitsuda N."/>
            <person name="Ohme-Takagi M."/>
            <person name="Luo Y.B."/>
            <person name="Van de Peer Y."/>
            <person name="Liu Z.J."/>
        </authorList>
    </citation>
    <scope>NUCLEOTIDE SEQUENCE [LARGE SCALE GENOMIC DNA]</scope>
    <source>
        <tissue evidence="2">The whole plant</tissue>
    </source>
</reference>
<proteinExistence type="predicted"/>
<dbReference type="PANTHER" id="PTHR31197:SF4">
    <property type="entry name" value="OS02G0150900 PROTEIN"/>
    <property type="match status" value="1"/>
</dbReference>
<dbReference type="OrthoDB" id="1921166at2759"/>
<dbReference type="PANTHER" id="PTHR31197">
    <property type="entry name" value="OS01G0612600 PROTEIN"/>
    <property type="match status" value="1"/>
</dbReference>
<evidence type="ECO:0000256" key="1">
    <source>
        <dbReference type="SAM" id="MobiDB-lite"/>
    </source>
</evidence>
<evidence type="ECO:0000313" key="2">
    <source>
        <dbReference type="EMBL" id="PKU72261.1"/>
    </source>
</evidence>
<accession>A0A2I0W9D7</accession>
<evidence type="ECO:0000313" key="3">
    <source>
        <dbReference type="Proteomes" id="UP000233837"/>
    </source>
</evidence>
<dbReference type="InterPro" id="IPR012866">
    <property type="entry name" value="DUF1644"/>
</dbReference>
<dbReference type="Proteomes" id="UP000233837">
    <property type="component" value="Unassembled WGS sequence"/>
</dbReference>
<reference evidence="2 3" key="2">
    <citation type="journal article" date="2017" name="Nature">
        <title>The Apostasia genome and the evolution of orchids.</title>
        <authorList>
            <person name="Zhang G.Q."/>
            <person name="Liu K.W."/>
            <person name="Li Z."/>
            <person name="Lohaus R."/>
            <person name="Hsiao Y.Y."/>
            <person name="Niu S.C."/>
            <person name="Wang J.Y."/>
            <person name="Lin Y.C."/>
            <person name="Xu Q."/>
            <person name="Chen L.J."/>
            <person name="Yoshida K."/>
            <person name="Fujiwara S."/>
            <person name="Wang Z.W."/>
            <person name="Zhang Y.Q."/>
            <person name="Mitsuda N."/>
            <person name="Wang M."/>
            <person name="Liu G.H."/>
            <person name="Pecoraro L."/>
            <person name="Huang H.X."/>
            <person name="Xiao X.J."/>
            <person name="Lin M."/>
            <person name="Wu X.Y."/>
            <person name="Wu W.L."/>
            <person name="Chen Y.Y."/>
            <person name="Chang S.B."/>
            <person name="Sakamoto S."/>
            <person name="Ohme-Takagi M."/>
            <person name="Yagi M."/>
            <person name="Zeng S.J."/>
            <person name="Shen C.Y."/>
            <person name="Yeh C.M."/>
            <person name="Luo Y.B."/>
            <person name="Tsai W.C."/>
            <person name="Van de Peer Y."/>
            <person name="Liu Z.J."/>
        </authorList>
    </citation>
    <scope>NUCLEOTIDE SEQUENCE [LARGE SCALE GENOMIC DNA]</scope>
    <source>
        <tissue evidence="2">The whole plant</tissue>
    </source>
</reference>
<feature type="region of interest" description="Disordered" evidence="1">
    <location>
        <begin position="258"/>
        <end position="284"/>
    </location>
</feature>